<sequence>MTYCIEIASPRAQIALQGRPYDRWITPSGAVMAEFYRENDAIRIRFAEQADVLVRAGIATCYPAEGVLQDDLETLVANSLRPLLANHSGDLNLHGSACATPFGALAFVGQSRLGKTTLAAACARAGHPFLAEDTIALEKQDGTYLVLPQRPIMRLFADSAQHLGLTTDGARASDDKRTVHASAKLPFAGGPAPLAAIMVLGPGDATAPIFQPLDPQPGLAEIMSQAFVLDVEDKPRLRSHFGRLTDLALAVPFIALDYPRNYAILPEVVAALVDRIAEMQGS</sequence>
<dbReference type="Proteomes" id="UP000053070">
    <property type="component" value="Unassembled WGS sequence"/>
</dbReference>
<name>A0A0G9MLD0_9SPHN</name>
<dbReference type="OrthoDB" id="3213869at2"/>
<organism evidence="1 2">
    <name type="scientific">Aurantiacibacter gangjinensis</name>
    <dbReference type="NCBI Taxonomy" id="502682"/>
    <lineage>
        <taxon>Bacteria</taxon>
        <taxon>Pseudomonadati</taxon>
        <taxon>Pseudomonadota</taxon>
        <taxon>Alphaproteobacteria</taxon>
        <taxon>Sphingomonadales</taxon>
        <taxon>Erythrobacteraceae</taxon>
        <taxon>Aurantiacibacter</taxon>
    </lineage>
</organism>
<evidence type="ECO:0000313" key="2">
    <source>
        <dbReference type="Proteomes" id="UP000053070"/>
    </source>
</evidence>
<dbReference type="Gene3D" id="3.40.50.300">
    <property type="entry name" value="P-loop containing nucleotide triphosphate hydrolases"/>
    <property type="match status" value="1"/>
</dbReference>
<dbReference type="KEGG" id="egn:BMF35_a0497"/>
<dbReference type="InterPro" id="IPR027417">
    <property type="entry name" value="P-loop_NTPase"/>
</dbReference>
<dbReference type="AlphaFoldDB" id="A0A0G9MLD0"/>
<dbReference type="STRING" id="502682.BMF35_a0497"/>
<comment type="caution">
    <text evidence="1">The sequence shown here is derived from an EMBL/GenBank/DDBJ whole genome shotgun (WGS) entry which is preliminary data.</text>
</comment>
<keyword evidence="2" id="KW-1185">Reference proteome</keyword>
<dbReference type="PATRIC" id="fig|502682.8.peg.1524"/>
<dbReference type="RefSeq" id="WP_047006776.1">
    <property type="nucleotide sequence ID" value="NZ_CP018097.1"/>
</dbReference>
<accession>A0A0G9MLD0</accession>
<reference evidence="1 2" key="1">
    <citation type="submission" date="2015-04" db="EMBL/GenBank/DDBJ databases">
        <title>The draft genome sequence of Erythrobacr gangjinensis K7-2.</title>
        <authorList>
            <person name="Zhuang L."/>
            <person name="Liu Y."/>
            <person name="Shao Z."/>
        </authorList>
    </citation>
    <scope>NUCLEOTIDE SEQUENCE [LARGE SCALE GENOMIC DNA]</scope>
    <source>
        <strain evidence="1 2">K7-2</strain>
    </source>
</reference>
<protein>
    <submittedName>
        <fullName evidence="1">Uncharacterized protein</fullName>
    </submittedName>
</protein>
<proteinExistence type="predicted"/>
<dbReference type="EMBL" id="LBHC01000002">
    <property type="protein sequence ID" value="KLE31424.1"/>
    <property type="molecule type" value="Genomic_DNA"/>
</dbReference>
<evidence type="ECO:0000313" key="1">
    <source>
        <dbReference type="EMBL" id="KLE31424.1"/>
    </source>
</evidence>
<gene>
    <name evidence="1" type="ORF">AAW01_07465</name>
</gene>
<dbReference type="SUPFAM" id="SSF53795">
    <property type="entry name" value="PEP carboxykinase-like"/>
    <property type="match status" value="1"/>
</dbReference>